<name>A0A395H4Q1_9EURO</name>
<sequence length="394" mass="46427">MERIQWIDGLRGIAAFIVAFNHFFCGDLKTPFRSFWAEPAEGNRRIIQLPPFRLLWAMDAMVPVFMVISGYTIAHRLLQYRDNRPNLFIDRLRSSIFRRPIRIYLPVLTLATCTQLLFYFGLFESWYEERVAARIKPWESPVSHVVYLCEYVMDSLNLVQLQWNTNFNGHLWTMPLELRGSYVVYFTIFVQSIWRPLSRRWCLGLMLAYLVWYSQWDIFSFIAGLGLAELHTSRRHTAVETHWTVSYIIRSTRHWAQYDGWVDVRRVWHSIGAVAAFSVALESPHVQRLLASRIPQALGRLSFPIYLIHLSVYQIGIWPVRSRIWLLLEPRDYPSPEEEDQHMGALIRVFISGGTILGAVVMVLAELYMRFLEPQFATATRVIEMWLVQKRHRE</sequence>
<dbReference type="AlphaFoldDB" id="A0A395H4Q1"/>
<dbReference type="GO" id="GO:0016747">
    <property type="term" value="F:acyltransferase activity, transferring groups other than amino-acyl groups"/>
    <property type="evidence" value="ECO:0007669"/>
    <property type="project" value="InterPro"/>
</dbReference>
<protein>
    <recommendedName>
        <fullName evidence="2">Acyltransferase 3 domain-containing protein</fullName>
    </recommendedName>
</protein>
<dbReference type="STRING" id="1448316.A0A395H4Q1"/>
<keyword evidence="1" id="KW-0812">Transmembrane</keyword>
<keyword evidence="1" id="KW-0472">Membrane</keyword>
<dbReference type="PANTHER" id="PTHR23028:SF134">
    <property type="entry name" value="PUTATIVE (AFU_ORTHOLOGUE AFUA_4G08520)-RELATED"/>
    <property type="match status" value="1"/>
</dbReference>
<keyword evidence="4" id="KW-1185">Reference proteome</keyword>
<feature type="transmembrane region" description="Helical" evidence="1">
    <location>
        <begin position="305"/>
        <end position="325"/>
    </location>
</feature>
<dbReference type="VEuPathDB" id="FungiDB:BO80DRAFT_472044"/>
<gene>
    <name evidence="3" type="ORF">BO80DRAFT_472044</name>
</gene>
<feature type="transmembrane region" description="Helical" evidence="1">
    <location>
        <begin position="54"/>
        <end position="74"/>
    </location>
</feature>
<dbReference type="EMBL" id="KZ824430">
    <property type="protein sequence ID" value="RAL02630.1"/>
    <property type="molecule type" value="Genomic_DNA"/>
</dbReference>
<feature type="transmembrane region" description="Helical" evidence="1">
    <location>
        <begin position="103"/>
        <end position="122"/>
    </location>
</feature>
<organism evidence="3 4">
    <name type="scientific">Aspergillus ibericus CBS 121593</name>
    <dbReference type="NCBI Taxonomy" id="1448316"/>
    <lineage>
        <taxon>Eukaryota</taxon>
        <taxon>Fungi</taxon>
        <taxon>Dikarya</taxon>
        <taxon>Ascomycota</taxon>
        <taxon>Pezizomycotina</taxon>
        <taxon>Eurotiomycetes</taxon>
        <taxon>Eurotiomycetidae</taxon>
        <taxon>Eurotiales</taxon>
        <taxon>Aspergillaceae</taxon>
        <taxon>Aspergillus</taxon>
        <taxon>Aspergillus subgen. Circumdati</taxon>
    </lineage>
</organism>
<dbReference type="OrthoDB" id="5819582at2759"/>
<evidence type="ECO:0000313" key="3">
    <source>
        <dbReference type="EMBL" id="RAL02630.1"/>
    </source>
</evidence>
<keyword evidence="1" id="KW-1133">Transmembrane helix</keyword>
<reference evidence="3 4" key="1">
    <citation type="submission" date="2018-02" db="EMBL/GenBank/DDBJ databases">
        <title>The genomes of Aspergillus section Nigri reveals drivers in fungal speciation.</title>
        <authorList>
            <consortium name="DOE Joint Genome Institute"/>
            <person name="Vesth T.C."/>
            <person name="Nybo J."/>
            <person name="Theobald S."/>
            <person name="Brandl J."/>
            <person name="Frisvad J.C."/>
            <person name="Nielsen K.F."/>
            <person name="Lyhne E.K."/>
            <person name="Kogle M.E."/>
            <person name="Kuo A."/>
            <person name="Riley R."/>
            <person name="Clum A."/>
            <person name="Nolan M."/>
            <person name="Lipzen A."/>
            <person name="Salamov A."/>
            <person name="Henrissat B."/>
            <person name="Wiebenga A."/>
            <person name="De vries R.P."/>
            <person name="Grigoriev I.V."/>
            <person name="Mortensen U.H."/>
            <person name="Andersen M.R."/>
            <person name="Baker S.E."/>
        </authorList>
    </citation>
    <scope>NUCLEOTIDE SEQUENCE [LARGE SCALE GENOMIC DNA]</scope>
    <source>
        <strain evidence="3 4">CBS 121593</strain>
    </source>
</reference>
<proteinExistence type="predicted"/>
<feature type="transmembrane region" description="Helical" evidence="1">
    <location>
        <begin position="206"/>
        <end position="228"/>
    </location>
</feature>
<dbReference type="Proteomes" id="UP000249402">
    <property type="component" value="Unassembled WGS sequence"/>
</dbReference>
<evidence type="ECO:0000313" key="4">
    <source>
        <dbReference type="Proteomes" id="UP000249402"/>
    </source>
</evidence>
<evidence type="ECO:0000256" key="1">
    <source>
        <dbReference type="SAM" id="Phobius"/>
    </source>
</evidence>
<dbReference type="InterPro" id="IPR002656">
    <property type="entry name" value="Acyl_transf_3_dom"/>
</dbReference>
<feature type="domain" description="Acyltransferase 3" evidence="2">
    <location>
        <begin position="5"/>
        <end position="362"/>
    </location>
</feature>
<feature type="transmembrane region" description="Helical" evidence="1">
    <location>
        <begin position="345"/>
        <end position="365"/>
    </location>
</feature>
<dbReference type="InterPro" id="IPR050879">
    <property type="entry name" value="Acyltransferase_3"/>
</dbReference>
<dbReference type="Pfam" id="PF01757">
    <property type="entry name" value="Acyl_transf_3"/>
    <property type="match status" value="1"/>
</dbReference>
<accession>A0A395H4Q1</accession>
<dbReference type="GeneID" id="37227986"/>
<evidence type="ECO:0000259" key="2">
    <source>
        <dbReference type="Pfam" id="PF01757"/>
    </source>
</evidence>
<dbReference type="PANTHER" id="PTHR23028">
    <property type="entry name" value="ACETYLTRANSFERASE"/>
    <property type="match status" value="1"/>
</dbReference>
<dbReference type="RefSeq" id="XP_025576957.1">
    <property type="nucleotide sequence ID" value="XM_025723121.1"/>
</dbReference>